<reference evidence="2 3" key="1">
    <citation type="journal article" date="2005" name="Nucleic Acids Res.">
        <title>Genomic blueprint of Hahella chejuensis, a marine microbe producing an algicidal agent.</title>
        <authorList>
            <person name="Jeong H."/>
            <person name="Yim J.H."/>
            <person name="Lee C."/>
            <person name="Choi S.-H."/>
            <person name="Park Y.K."/>
            <person name="Yoon S.H."/>
            <person name="Hur C.-G."/>
            <person name="Kang H.-Y."/>
            <person name="Kim D."/>
            <person name="Lee H.H."/>
            <person name="Park K.H."/>
            <person name="Park S.-H."/>
            <person name="Park H.-S."/>
            <person name="Lee H.K."/>
            <person name="Oh T.K."/>
            <person name="Kim J.F."/>
        </authorList>
    </citation>
    <scope>NUCLEOTIDE SEQUENCE [LARGE SCALE GENOMIC DNA]</scope>
    <source>
        <strain evidence="2 3">KCTC 2396</strain>
    </source>
</reference>
<dbReference type="EMBL" id="CP000155">
    <property type="protein sequence ID" value="ABC31949.1"/>
    <property type="molecule type" value="Genomic_DNA"/>
</dbReference>
<feature type="transmembrane region" description="Helical" evidence="1">
    <location>
        <begin position="320"/>
        <end position="338"/>
    </location>
</feature>
<keyword evidence="3" id="KW-1185">Reference proteome</keyword>
<accession>Q2SBM5</accession>
<organism evidence="2 3">
    <name type="scientific">Hahella chejuensis (strain KCTC 2396)</name>
    <dbReference type="NCBI Taxonomy" id="349521"/>
    <lineage>
        <taxon>Bacteria</taxon>
        <taxon>Pseudomonadati</taxon>
        <taxon>Pseudomonadota</taxon>
        <taxon>Gammaproteobacteria</taxon>
        <taxon>Oceanospirillales</taxon>
        <taxon>Hahellaceae</taxon>
        <taxon>Hahella</taxon>
    </lineage>
</organism>
<feature type="transmembrane region" description="Helical" evidence="1">
    <location>
        <begin position="350"/>
        <end position="366"/>
    </location>
</feature>
<feature type="transmembrane region" description="Helical" evidence="1">
    <location>
        <begin position="290"/>
        <end position="314"/>
    </location>
</feature>
<feature type="transmembrane region" description="Helical" evidence="1">
    <location>
        <begin position="159"/>
        <end position="175"/>
    </location>
</feature>
<protein>
    <submittedName>
        <fullName evidence="2">Uncharacterized protein</fullName>
    </submittedName>
</protein>
<keyword evidence="1" id="KW-0472">Membrane</keyword>
<dbReference type="InterPro" id="IPR011990">
    <property type="entry name" value="TPR-like_helical_dom_sf"/>
</dbReference>
<dbReference type="AlphaFoldDB" id="Q2SBM5"/>
<gene>
    <name evidence="2" type="ordered locus">HCH_05275</name>
</gene>
<evidence type="ECO:0000313" key="3">
    <source>
        <dbReference type="Proteomes" id="UP000000238"/>
    </source>
</evidence>
<keyword evidence="1" id="KW-1133">Transmembrane helix</keyword>
<dbReference type="Proteomes" id="UP000000238">
    <property type="component" value="Chromosome"/>
</dbReference>
<dbReference type="eggNOG" id="COG0457">
    <property type="taxonomic scope" value="Bacteria"/>
</dbReference>
<feature type="transmembrane region" description="Helical" evidence="1">
    <location>
        <begin position="111"/>
        <end position="129"/>
    </location>
</feature>
<dbReference type="SUPFAM" id="SSF48452">
    <property type="entry name" value="TPR-like"/>
    <property type="match status" value="1"/>
</dbReference>
<feature type="transmembrane region" description="Helical" evidence="1">
    <location>
        <begin position="261"/>
        <end position="283"/>
    </location>
</feature>
<feature type="transmembrane region" description="Helical" evidence="1">
    <location>
        <begin position="53"/>
        <end position="70"/>
    </location>
</feature>
<dbReference type="STRING" id="349521.HCH_05275"/>
<feature type="transmembrane region" description="Helical" evidence="1">
    <location>
        <begin position="82"/>
        <end position="99"/>
    </location>
</feature>
<name>Q2SBM5_HAHCH</name>
<evidence type="ECO:0000313" key="2">
    <source>
        <dbReference type="EMBL" id="ABC31949.1"/>
    </source>
</evidence>
<evidence type="ECO:0000256" key="1">
    <source>
        <dbReference type="SAM" id="Phobius"/>
    </source>
</evidence>
<feature type="transmembrane region" description="Helical" evidence="1">
    <location>
        <begin position="187"/>
        <end position="205"/>
    </location>
</feature>
<sequence length="599" mass="68057">MLQRLAGSEGMSWLDGFLRYISGDVGDLKRPVSYLSIYLQRGSLEQGLLPFKLFNIVLHALNGLLVFWLARRLMLIKLLPNTANVVAIGCYILWSFAPIQVSTVLYVTQRMAELSAFFTFSALILWTYFREAQGDVKQAGALFLGVGGLTALATLSKENGFLTILLVLVLDLTIYHKAPKSRVYQTWAFLVVYAGLAIFTLHILLNTDKYFVRGFSGRDFNVYERVLTESRILVEYVLKFIFPSSFQFGVINEEVVISRGLLSPISTLFCCIVWTGAIAGAWFARRKFPYLSFAVLFFLGAHSMESTVLSLELYFEHRNYVPTFSLSLLISYAIVCFIKNKAVNGKVKAIAAASSIAYFVLIVLIAKSEVSLWSKPVQQALRWYQQAPLSQRAYSHLGSTLFRFGLYKEGANFYKETHQDFPDDPTKELLWYELVCVDSSLPVPDMEEFLNKARKAKFYNQTIVLLNALLDLKEQGHCNNVTVDDLDLIADAFLINPSYKRRYRSIYVYKSRLSQYINDMPEATKSLEKAISIHWRLDIALSLAEKYLFLGKVDSAGKLIEDIERHCSGLVLSCNSNSKDIAYLHQLLKKMREKDKALL</sequence>
<proteinExistence type="predicted"/>
<dbReference type="HOGENOM" id="CLU_011615_3_0_6"/>
<dbReference type="Gene3D" id="1.25.40.10">
    <property type="entry name" value="Tetratricopeptide repeat domain"/>
    <property type="match status" value="1"/>
</dbReference>
<dbReference type="KEGG" id="hch:HCH_05275"/>
<keyword evidence="1" id="KW-0812">Transmembrane</keyword>